<dbReference type="GO" id="GO:0016636">
    <property type="term" value="F:oxidoreductase activity, acting on the CH-CH group of donors, iron-sulfur protein as acceptor"/>
    <property type="evidence" value="ECO:0007669"/>
    <property type="project" value="InterPro"/>
</dbReference>
<dbReference type="Pfam" id="PF05996">
    <property type="entry name" value="Fe_bilin_red"/>
    <property type="match status" value="1"/>
</dbReference>
<protein>
    <submittedName>
        <fullName evidence="3">Uncharacterized protein</fullName>
    </submittedName>
</protein>
<accession>A0A1F7RL02</accession>
<dbReference type="GO" id="GO:0050897">
    <property type="term" value="F:cobalt ion binding"/>
    <property type="evidence" value="ECO:0007669"/>
    <property type="project" value="InterPro"/>
</dbReference>
<evidence type="ECO:0000256" key="2">
    <source>
        <dbReference type="ARBA" id="ARBA00023002"/>
    </source>
</evidence>
<evidence type="ECO:0000313" key="4">
    <source>
        <dbReference type="Proteomes" id="UP000178526"/>
    </source>
</evidence>
<evidence type="ECO:0000313" key="3">
    <source>
        <dbReference type="EMBL" id="OGL42193.1"/>
    </source>
</evidence>
<dbReference type="Gene3D" id="3.40.1500.20">
    <property type="match status" value="1"/>
</dbReference>
<dbReference type="GO" id="GO:0010024">
    <property type="term" value="P:phytochromobilin biosynthetic process"/>
    <property type="evidence" value="ECO:0007669"/>
    <property type="project" value="InterPro"/>
</dbReference>
<keyword evidence="2" id="KW-0560">Oxidoreductase</keyword>
<dbReference type="InterPro" id="IPR009249">
    <property type="entry name" value="Ferredoxin-dep_bilin_Rdtase"/>
</dbReference>
<name>A0A1F7RL02_9BACT</name>
<organism evidence="3 4">
    <name type="scientific">Candidatus Schekmanbacteria bacterium GWA2_38_11</name>
    <dbReference type="NCBI Taxonomy" id="1817876"/>
    <lineage>
        <taxon>Bacteria</taxon>
        <taxon>Candidatus Schekmaniibacteriota</taxon>
    </lineage>
</organism>
<comment type="similarity">
    <text evidence="1">Belongs to the HY2 family.</text>
</comment>
<gene>
    <name evidence="3" type="ORF">A2042_00675</name>
</gene>
<dbReference type="Proteomes" id="UP000178526">
    <property type="component" value="Unassembled WGS sequence"/>
</dbReference>
<evidence type="ECO:0000256" key="1">
    <source>
        <dbReference type="ARBA" id="ARBA00006908"/>
    </source>
</evidence>
<dbReference type="AlphaFoldDB" id="A0A1F7RL02"/>
<sequence length="233" mass="27405">MVYDYYLKLDEAMRKAFNPTPNPLRDEFLHKKVEYEGKEIENAAMTYHTEKLKHISVSRFVVHGVVQSHNMTVFPDNNYDIPLFGTDIVIFEKMLVVYCDVQPYVKDAELTKKYIEPMKSLHEKYKHLPDEMPRGREWLESISTGFGISVTTMDPKYVDECFKGVLEYFNLFVSYVKNATPLKDENRKKEIAEGRKRVVGLFTENDPGYGPMKKYFGKEWTDYYFHNILFAGE</sequence>
<comment type="caution">
    <text evidence="3">The sequence shown here is derived from an EMBL/GenBank/DDBJ whole genome shotgun (WGS) entry which is preliminary data.</text>
</comment>
<proteinExistence type="inferred from homology"/>
<dbReference type="EMBL" id="MGDB01000055">
    <property type="protein sequence ID" value="OGL42193.1"/>
    <property type="molecule type" value="Genomic_DNA"/>
</dbReference>
<reference evidence="3 4" key="1">
    <citation type="journal article" date="2016" name="Nat. Commun.">
        <title>Thousands of microbial genomes shed light on interconnected biogeochemical processes in an aquifer system.</title>
        <authorList>
            <person name="Anantharaman K."/>
            <person name="Brown C.T."/>
            <person name="Hug L.A."/>
            <person name="Sharon I."/>
            <person name="Castelle C.J."/>
            <person name="Probst A.J."/>
            <person name="Thomas B.C."/>
            <person name="Singh A."/>
            <person name="Wilkins M.J."/>
            <person name="Karaoz U."/>
            <person name="Brodie E.L."/>
            <person name="Williams K.H."/>
            <person name="Hubbard S.S."/>
            <person name="Banfield J.F."/>
        </authorList>
    </citation>
    <scope>NUCLEOTIDE SEQUENCE [LARGE SCALE GENOMIC DNA]</scope>
</reference>
<dbReference type="PANTHER" id="PTHR34557:SF1">
    <property type="entry name" value="PHYTOCHROMOBILIN:FERREDOXIN OXIDOREDUCTASE, CHLOROPLASTIC"/>
    <property type="match status" value="1"/>
</dbReference>
<dbReference type="PANTHER" id="PTHR34557">
    <property type="entry name" value="PHYTOCHROMOBILIN:FERREDOXIN OXIDOREDUCTASE, CHLOROPLASTIC"/>
    <property type="match status" value="1"/>
</dbReference>